<accession>A0A7S0RI16</accession>
<proteinExistence type="predicted"/>
<gene>
    <name evidence="2" type="ORF">CLEI1391_LOCUS8207</name>
</gene>
<feature type="chain" id="PRO_5031192145" evidence="1">
    <location>
        <begin position="16"/>
        <end position="134"/>
    </location>
</feature>
<sequence>MAWCSMCMCIDMACCQLCASPQSFCCWASAVDFSVERVGRMRSQLGGARTEPPGLLAWLAGWQQLAVAGLAAAGCGWVGCQAKPGQSTAPNAAAQLLATSSGTEQARQQLPSVVLLSTAHPPAAPHVPVLTYGY</sequence>
<dbReference type="EMBL" id="HBFB01014518">
    <property type="protein sequence ID" value="CAD8677839.1"/>
    <property type="molecule type" value="Transcribed_RNA"/>
</dbReference>
<feature type="signal peptide" evidence="1">
    <location>
        <begin position="1"/>
        <end position="15"/>
    </location>
</feature>
<protein>
    <submittedName>
        <fullName evidence="2">Uncharacterized protein</fullName>
    </submittedName>
</protein>
<organism evidence="2">
    <name type="scientific">Chlamydomonas leiostraca</name>
    <dbReference type="NCBI Taxonomy" id="1034604"/>
    <lineage>
        <taxon>Eukaryota</taxon>
        <taxon>Viridiplantae</taxon>
        <taxon>Chlorophyta</taxon>
        <taxon>core chlorophytes</taxon>
        <taxon>Chlorophyceae</taxon>
        <taxon>CS clade</taxon>
        <taxon>Chlamydomonadales</taxon>
        <taxon>Chlamydomonadaceae</taxon>
        <taxon>Chlamydomonas</taxon>
    </lineage>
</organism>
<keyword evidence="1" id="KW-0732">Signal</keyword>
<evidence type="ECO:0000256" key="1">
    <source>
        <dbReference type="SAM" id="SignalP"/>
    </source>
</evidence>
<evidence type="ECO:0000313" key="2">
    <source>
        <dbReference type="EMBL" id="CAD8677839.1"/>
    </source>
</evidence>
<reference evidence="2" key="1">
    <citation type="submission" date="2021-01" db="EMBL/GenBank/DDBJ databases">
        <authorList>
            <person name="Corre E."/>
            <person name="Pelletier E."/>
            <person name="Niang G."/>
            <person name="Scheremetjew M."/>
            <person name="Finn R."/>
            <person name="Kale V."/>
            <person name="Holt S."/>
            <person name="Cochrane G."/>
            <person name="Meng A."/>
            <person name="Brown T."/>
            <person name="Cohen L."/>
        </authorList>
    </citation>
    <scope>NUCLEOTIDE SEQUENCE</scope>
    <source>
        <strain evidence="2">SAG 11-49</strain>
    </source>
</reference>
<name>A0A7S0RI16_9CHLO</name>
<dbReference type="AlphaFoldDB" id="A0A7S0RI16"/>